<evidence type="ECO:0000256" key="3">
    <source>
        <dbReference type="ARBA" id="ARBA00022448"/>
    </source>
</evidence>
<evidence type="ECO:0000313" key="8">
    <source>
        <dbReference type="EMBL" id="MFD1124205.1"/>
    </source>
</evidence>
<evidence type="ECO:0000256" key="2">
    <source>
        <dbReference type="ARBA" id="ARBA00008821"/>
    </source>
</evidence>
<comment type="similarity">
    <text evidence="2">Belongs to the nucleobase:cation symporter-2 (NCS2) (TC 2.A.40) family.</text>
</comment>
<dbReference type="InterPro" id="IPR006043">
    <property type="entry name" value="NCS2"/>
</dbReference>
<feature type="transmembrane region" description="Helical" evidence="7">
    <location>
        <begin position="72"/>
        <end position="92"/>
    </location>
</feature>
<feature type="transmembrane region" description="Helical" evidence="7">
    <location>
        <begin position="99"/>
        <end position="119"/>
    </location>
</feature>
<keyword evidence="4 7" id="KW-0812">Transmembrane</keyword>
<feature type="transmembrane region" description="Helical" evidence="7">
    <location>
        <begin position="371"/>
        <end position="390"/>
    </location>
</feature>
<evidence type="ECO:0000313" key="9">
    <source>
        <dbReference type="Proteomes" id="UP001597156"/>
    </source>
</evidence>
<dbReference type="PANTHER" id="PTHR42810:SF2">
    <property type="entry name" value="PURINE PERMEASE C1399.01C-RELATED"/>
    <property type="match status" value="1"/>
</dbReference>
<feature type="transmembrane region" description="Helical" evidence="7">
    <location>
        <begin position="152"/>
        <end position="170"/>
    </location>
</feature>
<evidence type="ECO:0000256" key="7">
    <source>
        <dbReference type="SAM" id="Phobius"/>
    </source>
</evidence>
<sequence length="468" mass="49300">MKILAKKVTQESSKSFNIDKSADQLMVTPDADISTGQTVLLGLQHLLAMDVYVVPIIVAGMLSLPLDNKMGLIQATFLAAGIGTILQTGVFMKMPVTQGASFVPLGALAGIYAATGGGTTGMATIFGSLIIGALFVLILGFTNVVPKLIHKFVPSLVGGTIITNVGLSLIPSALNDNIFQASGRLNTNVLLGLITAGALVVCVIISLHFPQYNRIFRLGSILIALTVGTIVAAIMGQFSFQSVLSAPWFSLPKFAMTSYGLRFSLSPILTMLIIYMVLMTETTGTWFAVSAVTGTKLTPKRINRGVFGEGISCLLSALFGATPVTGYSTNAGIISITGVASKKAFISAGVWFILFSFVGKLSALLAAIPSAVIGGVFAIICSTIMLNGLRVVSQSHFAERDLYILGMPIILTLALVLMPSGLKNEVPTFCQYLLDSPIATAAITAIILNQLLPENSQSVLKRTIKTTK</sequence>
<evidence type="ECO:0000256" key="4">
    <source>
        <dbReference type="ARBA" id="ARBA00022692"/>
    </source>
</evidence>
<dbReference type="Proteomes" id="UP001597156">
    <property type="component" value="Unassembled WGS sequence"/>
</dbReference>
<feature type="transmembrane region" description="Helical" evidence="7">
    <location>
        <begin position="402"/>
        <end position="420"/>
    </location>
</feature>
<dbReference type="RefSeq" id="WP_370824502.1">
    <property type="nucleotide sequence ID" value="NZ_JBHTLH010000005.1"/>
</dbReference>
<feature type="transmembrane region" description="Helical" evidence="7">
    <location>
        <begin position="221"/>
        <end position="240"/>
    </location>
</feature>
<gene>
    <name evidence="8" type="ORF">ACFQ22_02350</name>
</gene>
<evidence type="ECO:0000256" key="6">
    <source>
        <dbReference type="ARBA" id="ARBA00023136"/>
    </source>
</evidence>
<name>A0ABW3PIC7_9LACO</name>
<organism evidence="8 9">
    <name type="scientific">Lentilactobacillus raoultii</name>
    <dbReference type="NCBI Taxonomy" id="1987503"/>
    <lineage>
        <taxon>Bacteria</taxon>
        <taxon>Bacillati</taxon>
        <taxon>Bacillota</taxon>
        <taxon>Bacilli</taxon>
        <taxon>Lactobacillales</taxon>
        <taxon>Lactobacillaceae</taxon>
        <taxon>Lentilactobacillus</taxon>
    </lineage>
</organism>
<accession>A0ABW3PIC7</accession>
<evidence type="ECO:0000256" key="1">
    <source>
        <dbReference type="ARBA" id="ARBA00004141"/>
    </source>
</evidence>
<keyword evidence="5 7" id="KW-1133">Transmembrane helix</keyword>
<dbReference type="Pfam" id="PF00860">
    <property type="entry name" value="Xan_ur_permease"/>
    <property type="match status" value="1"/>
</dbReference>
<protein>
    <submittedName>
        <fullName evidence="8">Solute carrier family 23 protein</fullName>
    </submittedName>
</protein>
<feature type="transmembrane region" description="Helical" evidence="7">
    <location>
        <begin position="46"/>
        <end position="66"/>
    </location>
</feature>
<keyword evidence="6 7" id="KW-0472">Membrane</keyword>
<keyword evidence="9" id="KW-1185">Reference proteome</keyword>
<feature type="transmembrane region" description="Helical" evidence="7">
    <location>
        <begin position="190"/>
        <end position="209"/>
    </location>
</feature>
<dbReference type="PANTHER" id="PTHR42810">
    <property type="entry name" value="PURINE PERMEASE C1399.01C-RELATED"/>
    <property type="match status" value="1"/>
</dbReference>
<comment type="subcellular location">
    <subcellularLocation>
        <location evidence="1">Membrane</location>
        <topology evidence="1">Multi-pass membrane protein</topology>
    </subcellularLocation>
</comment>
<feature type="transmembrane region" description="Helical" evidence="7">
    <location>
        <begin position="125"/>
        <end position="145"/>
    </location>
</feature>
<evidence type="ECO:0000256" key="5">
    <source>
        <dbReference type="ARBA" id="ARBA00022989"/>
    </source>
</evidence>
<comment type="caution">
    <text evidence="8">The sequence shown here is derived from an EMBL/GenBank/DDBJ whole genome shotgun (WGS) entry which is preliminary data.</text>
</comment>
<proteinExistence type="inferred from homology"/>
<reference evidence="9" key="1">
    <citation type="journal article" date="2019" name="Int. J. Syst. Evol. Microbiol.">
        <title>The Global Catalogue of Microorganisms (GCM) 10K type strain sequencing project: providing services to taxonomists for standard genome sequencing and annotation.</title>
        <authorList>
            <consortium name="The Broad Institute Genomics Platform"/>
            <consortium name="The Broad Institute Genome Sequencing Center for Infectious Disease"/>
            <person name="Wu L."/>
            <person name="Ma J."/>
        </authorList>
    </citation>
    <scope>NUCLEOTIDE SEQUENCE [LARGE SCALE GENOMIC DNA]</scope>
    <source>
        <strain evidence="9">CCUG 71848</strain>
    </source>
</reference>
<keyword evidence="3" id="KW-0813">Transport</keyword>
<dbReference type="NCBIfam" id="NF037981">
    <property type="entry name" value="NCS2_1"/>
    <property type="match status" value="1"/>
</dbReference>
<feature type="transmembrane region" description="Helical" evidence="7">
    <location>
        <begin position="344"/>
        <end position="365"/>
    </location>
</feature>
<dbReference type="EMBL" id="JBHTLH010000005">
    <property type="protein sequence ID" value="MFD1124205.1"/>
    <property type="molecule type" value="Genomic_DNA"/>
</dbReference>